<dbReference type="AlphaFoldDB" id="A0A1Y5F2V6"/>
<evidence type="ECO:0000313" key="1">
    <source>
        <dbReference type="EMBL" id="OUR93642.1"/>
    </source>
</evidence>
<proteinExistence type="predicted"/>
<protein>
    <recommendedName>
        <fullName evidence="3">C4-type zinc ribbon domain-containing protein</fullName>
    </recommendedName>
</protein>
<gene>
    <name evidence="1" type="ORF">A9Q84_19430</name>
</gene>
<dbReference type="EMBL" id="MAAO01000015">
    <property type="protein sequence ID" value="OUR93642.1"/>
    <property type="molecule type" value="Genomic_DNA"/>
</dbReference>
<name>A0A1Y5F2V6_9BACT</name>
<organism evidence="1 2">
    <name type="scientific">Halobacteriovorax marinus</name>
    <dbReference type="NCBI Taxonomy" id="97084"/>
    <lineage>
        <taxon>Bacteria</taxon>
        <taxon>Pseudomonadati</taxon>
        <taxon>Bdellovibrionota</taxon>
        <taxon>Bacteriovoracia</taxon>
        <taxon>Bacteriovoracales</taxon>
        <taxon>Halobacteriovoraceae</taxon>
        <taxon>Halobacteriovorax</taxon>
    </lineage>
</organism>
<evidence type="ECO:0000313" key="2">
    <source>
        <dbReference type="Proteomes" id="UP000196531"/>
    </source>
</evidence>
<comment type="caution">
    <text evidence="1">The sequence shown here is derived from an EMBL/GenBank/DDBJ whole genome shotgun (WGS) entry which is preliminary data.</text>
</comment>
<accession>A0A1Y5F2V6</accession>
<reference evidence="2" key="1">
    <citation type="journal article" date="2017" name="Proc. Natl. Acad. Sci. U.S.A.">
        <title>Simulation of Deepwater Horizon oil plume reveals substrate specialization within a complex community of hydrocarbon-degraders.</title>
        <authorList>
            <person name="Hu P."/>
            <person name="Dubinsky E.A."/>
            <person name="Probst A.J."/>
            <person name="Wang J."/>
            <person name="Sieber C.M.K."/>
            <person name="Tom L.M."/>
            <person name="Gardinali P."/>
            <person name="Banfield J.F."/>
            <person name="Atlas R.M."/>
            <person name="Andersen G.L."/>
        </authorList>
    </citation>
    <scope>NUCLEOTIDE SEQUENCE [LARGE SCALE GENOMIC DNA]</scope>
</reference>
<dbReference type="Proteomes" id="UP000196531">
    <property type="component" value="Unassembled WGS sequence"/>
</dbReference>
<sequence length="238" mass="27143">MEHYKILIELQGHIKSITTHRANIESQNSRLDLVNKHRTLRENSKNELIQKKSTLHDENLAHEKTLFKKEKDLEKANGHLTMVTNDNQIKALEKEVSVLTPLIDSLQENVLENMETIEGLEQEITDCTSFIEGSLESLKELTLEVDSEVKKENQQIENYQSRAKLLLESLETNQRSLFLSVKKTVKDHQVVAFLQGKNCSRCKFEAPSSQVTEVENGRSLELCSNCGRILVPATINAF</sequence>
<dbReference type="Gene3D" id="1.10.287.1490">
    <property type="match status" value="1"/>
</dbReference>
<evidence type="ECO:0008006" key="3">
    <source>
        <dbReference type="Google" id="ProtNLM"/>
    </source>
</evidence>